<dbReference type="InterPro" id="IPR001940">
    <property type="entry name" value="Peptidase_S1C"/>
</dbReference>
<dbReference type="SMART" id="SM00228">
    <property type="entry name" value="PDZ"/>
    <property type="match status" value="1"/>
</dbReference>
<dbReference type="PRINTS" id="PR00834">
    <property type="entry name" value="PROTEASES2C"/>
</dbReference>
<keyword evidence="1" id="KW-0645">Protease</keyword>
<dbReference type="GO" id="GO:0006508">
    <property type="term" value="P:proteolysis"/>
    <property type="evidence" value="ECO:0007669"/>
    <property type="project" value="UniProtKB-KW"/>
</dbReference>
<dbReference type="Gene3D" id="2.30.42.10">
    <property type="match status" value="1"/>
</dbReference>
<evidence type="ECO:0000256" key="1">
    <source>
        <dbReference type="ARBA" id="ARBA00022670"/>
    </source>
</evidence>
<feature type="domain" description="PDZ" evidence="3">
    <location>
        <begin position="267"/>
        <end position="335"/>
    </location>
</feature>
<proteinExistence type="predicted"/>
<dbReference type="Proteomes" id="UP000179324">
    <property type="component" value="Unassembled WGS sequence"/>
</dbReference>
<evidence type="ECO:0000259" key="3">
    <source>
        <dbReference type="SMART" id="SM00228"/>
    </source>
</evidence>
<dbReference type="InterPro" id="IPR051201">
    <property type="entry name" value="Chloro_Bact_Ser_Proteases"/>
</dbReference>
<dbReference type="EMBL" id="MFKI01000017">
    <property type="protein sequence ID" value="OGG39245.1"/>
    <property type="molecule type" value="Genomic_DNA"/>
</dbReference>
<dbReference type="InterPro" id="IPR001478">
    <property type="entry name" value="PDZ"/>
</dbReference>
<dbReference type="SUPFAM" id="SSF50494">
    <property type="entry name" value="Trypsin-like serine proteases"/>
    <property type="match status" value="1"/>
</dbReference>
<comment type="caution">
    <text evidence="4">The sequence shown here is derived from an EMBL/GenBank/DDBJ whole genome shotgun (WGS) entry which is preliminary data.</text>
</comment>
<evidence type="ECO:0000313" key="5">
    <source>
        <dbReference type="Proteomes" id="UP000179324"/>
    </source>
</evidence>
<sequence>MAKEKSQIIKTVRRVMPAVVSIIISKKMEDLKKELPEIDPAFSDPRFQIPPDKIDARGMVQVGGGSGFIVDKKGVILTNKHVLAEPRAEYSVILSGGEKLDARVLARDPLDDVAILKIETKDGNLPIIELGDSGTLELGQTVLAFGNVLGIFRNTVSTGIISGLSRSISARPDSAAPTQEMRGLIQTDAAINPGNSGGPLTDIFGKVIGINAAVVLGAENVGFAIPIKAAERDLLDLKRHGKIRRPLLGLRYLTLNEDFKEKLKLSVSYGALIAKEHILDQAIIEKSPADVAGLKENDIILDWNGEKITTEKNIQDYLENCEVGDKIKLNVLRGREELKVEVTLAERK</sequence>
<organism evidence="4 5">
    <name type="scientific">Candidatus Jorgensenbacteria bacterium GWC1_48_12</name>
    <dbReference type="NCBI Taxonomy" id="1798469"/>
    <lineage>
        <taxon>Bacteria</taxon>
        <taxon>Candidatus Joergenseniibacteriota</taxon>
    </lineage>
</organism>
<dbReference type="PANTHER" id="PTHR43343">
    <property type="entry name" value="PEPTIDASE S12"/>
    <property type="match status" value="1"/>
</dbReference>
<gene>
    <name evidence="4" type="ORF">A2127_02420</name>
</gene>
<dbReference type="Gene3D" id="2.40.10.120">
    <property type="match status" value="1"/>
</dbReference>
<dbReference type="AlphaFoldDB" id="A0A1F6BQP3"/>
<dbReference type="InterPro" id="IPR009003">
    <property type="entry name" value="Peptidase_S1_PA"/>
</dbReference>
<dbReference type="InterPro" id="IPR036034">
    <property type="entry name" value="PDZ_sf"/>
</dbReference>
<dbReference type="Pfam" id="PF13365">
    <property type="entry name" value="Trypsin_2"/>
    <property type="match status" value="1"/>
</dbReference>
<name>A0A1F6BQP3_9BACT</name>
<dbReference type="SUPFAM" id="SSF50156">
    <property type="entry name" value="PDZ domain-like"/>
    <property type="match status" value="1"/>
</dbReference>
<dbReference type="CDD" id="cd06779">
    <property type="entry name" value="cpPDZ_Deg_HtrA-like"/>
    <property type="match status" value="1"/>
</dbReference>
<reference evidence="4 5" key="1">
    <citation type="journal article" date="2016" name="Nat. Commun.">
        <title>Thousands of microbial genomes shed light on interconnected biogeochemical processes in an aquifer system.</title>
        <authorList>
            <person name="Anantharaman K."/>
            <person name="Brown C.T."/>
            <person name="Hug L.A."/>
            <person name="Sharon I."/>
            <person name="Castelle C.J."/>
            <person name="Probst A.J."/>
            <person name="Thomas B.C."/>
            <person name="Singh A."/>
            <person name="Wilkins M.J."/>
            <person name="Karaoz U."/>
            <person name="Brodie E.L."/>
            <person name="Williams K.H."/>
            <person name="Hubbard S.S."/>
            <person name="Banfield J.F."/>
        </authorList>
    </citation>
    <scope>NUCLEOTIDE SEQUENCE [LARGE SCALE GENOMIC DNA]</scope>
</reference>
<protein>
    <recommendedName>
        <fullName evidence="3">PDZ domain-containing protein</fullName>
    </recommendedName>
</protein>
<dbReference type="Pfam" id="PF13180">
    <property type="entry name" value="PDZ_2"/>
    <property type="match status" value="1"/>
</dbReference>
<accession>A0A1F6BQP3</accession>
<keyword evidence="2" id="KW-0378">Hydrolase</keyword>
<evidence type="ECO:0000313" key="4">
    <source>
        <dbReference type="EMBL" id="OGG39245.1"/>
    </source>
</evidence>
<dbReference type="GO" id="GO:0004252">
    <property type="term" value="F:serine-type endopeptidase activity"/>
    <property type="evidence" value="ECO:0007669"/>
    <property type="project" value="InterPro"/>
</dbReference>
<dbReference type="PANTHER" id="PTHR43343:SF3">
    <property type="entry name" value="PROTEASE DO-LIKE 8, CHLOROPLASTIC"/>
    <property type="match status" value="1"/>
</dbReference>
<evidence type="ECO:0000256" key="2">
    <source>
        <dbReference type="ARBA" id="ARBA00022801"/>
    </source>
</evidence>